<dbReference type="GO" id="GO:0016226">
    <property type="term" value="P:iron-sulfur cluster assembly"/>
    <property type="evidence" value="ECO:0007669"/>
    <property type="project" value="InterPro"/>
</dbReference>
<dbReference type="PANTHER" id="PTHR42961">
    <property type="entry name" value="IRON-SULFUR PROTEIN NUBPL"/>
    <property type="match status" value="1"/>
</dbReference>
<evidence type="ECO:0000313" key="16">
    <source>
        <dbReference type="Proteomes" id="UP000694388"/>
    </source>
</evidence>
<evidence type="ECO:0000256" key="1">
    <source>
        <dbReference type="ARBA" id="ARBA00001966"/>
    </source>
</evidence>
<dbReference type="PANTHER" id="PTHR42961:SF2">
    <property type="entry name" value="IRON-SULFUR PROTEIN NUBPL"/>
    <property type="match status" value="1"/>
</dbReference>
<dbReference type="PROSITE" id="PS01215">
    <property type="entry name" value="MRP"/>
    <property type="match status" value="1"/>
</dbReference>
<evidence type="ECO:0000256" key="13">
    <source>
        <dbReference type="ARBA" id="ARBA00069083"/>
    </source>
</evidence>
<protein>
    <recommendedName>
        <fullName evidence="13">Iron-sulfur cluster transfer protein NUBPL</fullName>
    </recommendedName>
    <alternativeName>
        <fullName evidence="14">Nucleotide-binding protein-like</fullName>
    </alternativeName>
</protein>
<reference evidence="15" key="2">
    <citation type="submission" date="2025-09" db="UniProtKB">
        <authorList>
            <consortium name="Ensembl"/>
        </authorList>
    </citation>
    <scope>IDENTIFICATION</scope>
</reference>
<keyword evidence="10" id="KW-0496">Mitochondrion</keyword>
<evidence type="ECO:0000256" key="14">
    <source>
        <dbReference type="ARBA" id="ARBA00081370"/>
    </source>
</evidence>
<dbReference type="SUPFAM" id="SSF52540">
    <property type="entry name" value="P-loop containing nucleoside triphosphate hydrolases"/>
    <property type="match status" value="1"/>
</dbReference>
<keyword evidence="8" id="KW-0408">Iron</keyword>
<evidence type="ECO:0000256" key="7">
    <source>
        <dbReference type="ARBA" id="ARBA00022946"/>
    </source>
</evidence>
<evidence type="ECO:0000256" key="6">
    <source>
        <dbReference type="ARBA" id="ARBA00022840"/>
    </source>
</evidence>
<dbReference type="InterPro" id="IPR000808">
    <property type="entry name" value="Mrp-like_CS"/>
</dbReference>
<accession>A0A8C4QP21</accession>
<evidence type="ECO:0000256" key="11">
    <source>
        <dbReference type="ARBA" id="ARBA00024036"/>
    </source>
</evidence>
<keyword evidence="9" id="KW-0411">Iron-sulfur</keyword>
<dbReference type="GO" id="GO:0032981">
    <property type="term" value="P:mitochondrial respiratory chain complex I assembly"/>
    <property type="evidence" value="ECO:0007669"/>
    <property type="project" value="TreeGrafter"/>
</dbReference>
<evidence type="ECO:0000313" key="15">
    <source>
        <dbReference type="Ensembl" id="ENSEBUP00000018459.1"/>
    </source>
</evidence>
<dbReference type="HAMAP" id="MF_02040">
    <property type="entry name" value="Mrp_NBP35"/>
    <property type="match status" value="1"/>
</dbReference>
<dbReference type="GO" id="GO:0005524">
    <property type="term" value="F:ATP binding"/>
    <property type="evidence" value="ECO:0007669"/>
    <property type="project" value="UniProtKB-KW"/>
</dbReference>
<evidence type="ECO:0000256" key="8">
    <source>
        <dbReference type="ARBA" id="ARBA00023004"/>
    </source>
</evidence>
<keyword evidence="6" id="KW-0067">ATP-binding</keyword>
<evidence type="ECO:0000256" key="9">
    <source>
        <dbReference type="ARBA" id="ARBA00023014"/>
    </source>
</evidence>
<dbReference type="GO" id="GO:0046872">
    <property type="term" value="F:metal ion binding"/>
    <property type="evidence" value="ECO:0007669"/>
    <property type="project" value="UniProtKB-KW"/>
</dbReference>
<dbReference type="InterPro" id="IPR027417">
    <property type="entry name" value="P-loop_NTPase"/>
</dbReference>
<dbReference type="Pfam" id="PF10609">
    <property type="entry name" value="ParA"/>
    <property type="match status" value="1"/>
</dbReference>
<evidence type="ECO:0000256" key="2">
    <source>
        <dbReference type="ARBA" id="ARBA00004173"/>
    </source>
</evidence>
<name>A0A8C4QP21_EPTBU</name>
<dbReference type="Gene3D" id="3.40.50.300">
    <property type="entry name" value="P-loop containing nucleotide triphosphate hydrolases"/>
    <property type="match status" value="1"/>
</dbReference>
<keyword evidence="3" id="KW-0004">4Fe-4S</keyword>
<keyword evidence="16" id="KW-1185">Reference proteome</keyword>
<reference evidence="15" key="1">
    <citation type="submission" date="2025-08" db="UniProtKB">
        <authorList>
            <consortium name="Ensembl"/>
        </authorList>
    </citation>
    <scope>IDENTIFICATION</scope>
</reference>
<evidence type="ECO:0000256" key="4">
    <source>
        <dbReference type="ARBA" id="ARBA00022723"/>
    </source>
</evidence>
<keyword evidence="4" id="KW-0479">Metal-binding</keyword>
<dbReference type="InterPro" id="IPR044304">
    <property type="entry name" value="NUBPL-like"/>
</dbReference>
<dbReference type="GO" id="GO:0140663">
    <property type="term" value="F:ATP-dependent FeS chaperone activity"/>
    <property type="evidence" value="ECO:0007669"/>
    <property type="project" value="InterPro"/>
</dbReference>
<dbReference type="Ensembl" id="ENSEBUT00000019035.1">
    <property type="protein sequence ID" value="ENSEBUP00000018459.1"/>
    <property type="gene ID" value="ENSEBUG00000011523.1"/>
</dbReference>
<sequence>MEISAGCRLVTSRICGEFLTTKNQLPRHFSTLKDHQKKVMGRGLPKQAPLPGVKRIMAVASGKGGVGKSTTAVNLALAIAANDPKVSVGLLDADIHGPSIPMLMNLSGTPEVTKDNLLRPLINYGIACMSMGFLIGGSQPVVWRGLMVMSALEKMLKQVSWGPLDYLLVDLPPGTGDVHLSLCQHVPLSGAVIVSTPQDMALIDARRAAEMFRKVGVPVIGLVVNMSGFQCPNCHHQTHIFGESETAQQLGLDVLGEIPLHISIRESSDRAP</sequence>
<comment type="similarity">
    <text evidence="11">Belongs to the Mrp/NBP35 ATP-binding proteins family.</text>
</comment>
<evidence type="ECO:0000256" key="5">
    <source>
        <dbReference type="ARBA" id="ARBA00022741"/>
    </source>
</evidence>
<evidence type="ECO:0000256" key="3">
    <source>
        <dbReference type="ARBA" id="ARBA00022485"/>
    </source>
</evidence>
<dbReference type="InterPro" id="IPR033756">
    <property type="entry name" value="YlxH/NBP35"/>
</dbReference>
<dbReference type="Proteomes" id="UP000694388">
    <property type="component" value="Unplaced"/>
</dbReference>
<organism evidence="15 16">
    <name type="scientific">Eptatretus burgeri</name>
    <name type="common">Inshore hagfish</name>
    <dbReference type="NCBI Taxonomy" id="7764"/>
    <lineage>
        <taxon>Eukaryota</taxon>
        <taxon>Metazoa</taxon>
        <taxon>Chordata</taxon>
        <taxon>Craniata</taxon>
        <taxon>Vertebrata</taxon>
        <taxon>Cyclostomata</taxon>
        <taxon>Myxini</taxon>
        <taxon>Myxiniformes</taxon>
        <taxon>Myxinidae</taxon>
        <taxon>Eptatretinae</taxon>
        <taxon>Eptatretus</taxon>
    </lineage>
</organism>
<comment type="function">
    <text evidence="12">Iron-sulfur cluster transfer protein involved in the assembly of the mitochondrial membrane respiratory chain NADH dehydrogenase (Complex I). May deliver one or more Fe-S clusters to complex I subunits.</text>
</comment>
<keyword evidence="5" id="KW-0547">Nucleotide-binding</keyword>
<dbReference type="GO" id="GO:0005759">
    <property type="term" value="C:mitochondrial matrix"/>
    <property type="evidence" value="ECO:0007669"/>
    <property type="project" value="UniProtKB-ARBA"/>
</dbReference>
<evidence type="ECO:0000256" key="12">
    <source>
        <dbReference type="ARBA" id="ARBA00056637"/>
    </source>
</evidence>
<dbReference type="CDD" id="cd02037">
    <property type="entry name" value="Mrp_NBP35"/>
    <property type="match status" value="1"/>
</dbReference>
<comment type="subcellular location">
    <subcellularLocation>
        <location evidence="2">Mitochondrion</location>
    </subcellularLocation>
</comment>
<dbReference type="InterPro" id="IPR019591">
    <property type="entry name" value="Mrp/NBP35_ATP-bd"/>
</dbReference>
<dbReference type="GO" id="GO:0051539">
    <property type="term" value="F:4 iron, 4 sulfur cluster binding"/>
    <property type="evidence" value="ECO:0007669"/>
    <property type="project" value="UniProtKB-KW"/>
</dbReference>
<proteinExistence type="inferred from homology"/>
<evidence type="ECO:0000256" key="10">
    <source>
        <dbReference type="ARBA" id="ARBA00023128"/>
    </source>
</evidence>
<comment type="cofactor">
    <cofactor evidence="1">
        <name>[4Fe-4S] cluster</name>
        <dbReference type="ChEBI" id="CHEBI:49883"/>
    </cofactor>
</comment>
<keyword evidence="7" id="KW-0809">Transit peptide</keyword>
<dbReference type="AlphaFoldDB" id="A0A8C4QP21"/>
<dbReference type="GeneTree" id="ENSGT00950000183193"/>
<dbReference type="FunFam" id="3.40.50.300:FF:000709">
    <property type="entry name" value="Iron-sulfur protein NUBPL isoform X1"/>
    <property type="match status" value="1"/>
</dbReference>